<feature type="transmembrane region" description="Helical" evidence="6">
    <location>
        <begin position="229"/>
        <end position="249"/>
    </location>
</feature>
<feature type="transmembrane region" description="Helical" evidence="6">
    <location>
        <begin position="55"/>
        <end position="74"/>
    </location>
</feature>
<feature type="region of interest" description="Disordered" evidence="5">
    <location>
        <begin position="1"/>
        <end position="29"/>
    </location>
</feature>
<keyword evidence="8" id="KW-1185">Reference proteome</keyword>
<feature type="transmembrane region" description="Helical" evidence="6">
    <location>
        <begin position="547"/>
        <end position="567"/>
    </location>
</feature>
<dbReference type="GO" id="GO:0022857">
    <property type="term" value="F:transmembrane transporter activity"/>
    <property type="evidence" value="ECO:0007669"/>
    <property type="project" value="InterPro"/>
</dbReference>
<feature type="transmembrane region" description="Helical" evidence="6">
    <location>
        <begin position="357"/>
        <end position="382"/>
    </location>
</feature>
<name>A0A9P6UWJ0_9FUNG</name>
<evidence type="ECO:0000313" key="7">
    <source>
        <dbReference type="EMBL" id="KAG0324202.1"/>
    </source>
</evidence>
<comment type="caution">
    <text evidence="7">The sequence shown here is derived from an EMBL/GenBank/DDBJ whole genome shotgun (WGS) entry which is preliminary data.</text>
</comment>
<feature type="transmembrane region" description="Helical" evidence="6">
    <location>
        <begin position="454"/>
        <end position="474"/>
    </location>
</feature>
<evidence type="ECO:0000256" key="2">
    <source>
        <dbReference type="ARBA" id="ARBA00022692"/>
    </source>
</evidence>
<dbReference type="Proteomes" id="UP000738325">
    <property type="component" value="Unassembled WGS sequence"/>
</dbReference>
<feature type="transmembrane region" description="Helical" evidence="6">
    <location>
        <begin position="147"/>
        <end position="166"/>
    </location>
</feature>
<dbReference type="SUPFAM" id="SSF103473">
    <property type="entry name" value="MFS general substrate transporter"/>
    <property type="match status" value="2"/>
</dbReference>
<evidence type="ECO:0000256" key="6">
    <source>
        <dbReference type="SAM" id="Phobius"/>
    </source>
</evidence>
<keyword evidence="3 6" id="KW-1133">Transmembrane helix</keyword>
<proteinExistence type="predicted"/>
<evidence type="ECO:0000256" key="1">
    <source>
        <dbReference type="ARBA" id="ARBA00004141"/>
    </source>
</evidence>
<dbReference type="InterPro" id="IPR011701">
    <property type="entry name" value="MFS"/>
</dbReference>
<evidence type="ECO:0000313" key="8">
    <source>
        <dbReference type="Proteomes" id="UP000738325"/>
    </source>
</evidence>
<gene>
    <name evidence="7" type="ORF">BGZ99_002082</name>
</gene>
<feature type="transmembrane region" description="Helical" evidence="6">
    <location>
        <begin position="480"/>
        <end position="501"/>
    </location>
</feature>
<keyword evidence="4 6" id="KW-0472">Membrane</keyword>
<feature type="transmembrane region" description="Helical" evidence="6">
    <location>
        <begin position="200"/>
        <end position="223"/>
    </location>
</feature>
<reference evidence="7" key="1">
    <citation type="journal article" date="2020" name="Fungal Divers.">
        <title>Resolving the Mortierellaceae phylogeny through synthesis of multi-gene phylogenetics and phylogenomics.</title>
        <authorList>
            <person name="Vandepol N."/>
            <person name="Liber J."/>
            <person name="Desiro A."/>
            <person name="Na H."/>
            <person name="Kennedy M."/>
            <person name="Barry K."/>
            <person name="Grigoriev I.V."/>
            <person name="Miller A.N."/>
            <person name="O'Donnell K."/>
            <person name="Stajich J.E."/>
            <person name="Bonito G."/>
        </authorList>
    </citation>
    <scope>NUCLEOTIDE SEQUENCE</scope>
    <source>
        <strain evidence="7">REB-010B</strain>
    </source>
</reference>
<feature type="transmembrane region" description="Helical" evidence="6">
    <location>
        <begin position="320"/>
        <end position="345"/>
    </location>
</feature>
<dbReference type="AlphaFoldDB" id="A0A9P6UWJ0"/>
<evidence type="ECO:0000256" key="3">
    <source>
        <dbReference type="ARBA" id="ARBA00022989"/>
    </source>
</evidence>
<comment type="subcellular location">
    <subcellularLocation>
        <location evidence="1">Membrane</location>
        <topology evidence="1">Multi-pass membrane protein</topology>
    </subcellularLocation>
</comment>
<sequence>MDVIDTAPSASKAHSIHKRPPDEESQADEYCPPVVSEAARLAALKALPWHSRPSIVWLLPFILLYALVIGISSAPQDQLIIRIICKAHLGSRGTPILDGVNDEDCNTPAVQALAAVVMSRLASLKSITAIFTIGFYTTQSDVLGRKLLIYLTLVPHLCSQLLIFYMNLPTSTLSTTFLYLNALVGGCLADCTARDRRSLVIGYAMVILAVGFILGPGIGAYIIEVTGDISSALIVSAGSLIGLILYTLVIPESHRLDTKITPSAASGSVRADVMPKNSSPSFIGNVKRFLLGVLDPLLLFLPGRIEPASNACNLPTRYTLVLIVTAYALAQFTGQGTATIFIPYSNLKYGWTTLEDGIYFTVFGVAIFLVYVAIFPAMQFIYDYFTKDRKVAGGSSIGNGALPKHSLSNTTTDLRECTPLLLETVTDDVVAHDYGESGSQHKEVDDTKSFRKDIWFFIFGTALYALGYAIVAVFNTEMILYIAGGVHALGSVAIPSFTSLLTACVPPQQTGKALGGVSVLNAIIATVSSLVYGWIFAKSSQRMPSLVFAFSSVFCLCSCAVTITLWLTSRRAR</sequence>
<dbReference type="Gene3D" id="1.20.1250.20">
    <property type="entry name" value="MFS general substrate transporter like domains"/>
    <property type="match status" value="2"/>
</dbReference>
<dbReference type="Pfam" id="PF07690">
    <property type="entry name" value="MFS_1"/>
    <property type="match status" value="1"/>
</dbReference>
<organism evidence="7 8">
    <name type="scientific">Dissophora globulifera</name>
    <dbReference type="NCBI Taxonomy" id="979702"/>
    <lineage>
        <taxon>Eukaryota</taxon>
        <taxon>Fungi</taxon>
        <taxon>Fungi incertae sedis</taxon>
        <taxon>Mucoromycota</taxon>
        <taxon>Mortierellomycotina</taxon>
        <taxon>Mortierellomycetes</taxon>
        <taxon>Mortierellales</taxon>
        <taxon>Mortierellaceae</taxon>
        <taxon>Dissophora</taxon>
    </lineage>
</organism>
<dbReference type="PANTHER" id="PTHR23507:SF1">
    <property type="entry name" value="FI18259P1-RELATED"/>
    <property type="match status" value="1"/>
</dbReference>
<dbReference type="InterPro" id="IPR036259">
    <property type="entry name" value="MFS_trans_sf"/>
</dbReference>
<keyword evidence="2 6" id="KW-0812">Transmembrane</keyword>
<feature type="transmembrane region" description="Helical" evidence="6">
    <location>
        <begin position="513"/>
        <end position="535"/>
    </location>
</feature>
<dbReference type="OrthoDB" id="3026777at2759"/>
<protein>
    <recommendedName>
        <fullName evidence="9">MFS general substrate transporter</fullName>
    </recommendedName>
</protein>
<evidence type="ECO:0000256" key="5">
    <source>
        <dbReference type="SAM" id="MobiDB-lite"/>
    </source>
</evidence>
<dbReference type="EMBL" id="JAAAIP010000159">
    <property type="protein sequence ID" value="KAG0324202.1"/>
    <property type="molecule type" value="Genomic_DNA"/>
</dbReference>
<evidence type="ECO:0000256" key="4">
    <source>
        <dbReference type="ARBA" id="ARBA00023136"/>
    </source>
</evidence>
<dbReference type="PANTHER" id="PTHR23507">
    <property type="entry name" value="ZGC:174356"/>
    <property type="match status" value="1"/>
</dbReference>
<feature type="transmembrane region" description="Helical" evidence="6">
    <location>
        <begin position="172"/>
        <end position="193"/>
    </location>
</feature>
<dbReference type="GO" id="GO:0016020">
    <property type="term" value="C:membrane"/>
    <property type="evidence" value="ECO:0007669"/>
    <property type="project" value="UniProtKB-SubCell"/>
</dbReference>
<accession>A0A9P6UWJ0</accession>
<evidence type="ECO:0008006" key="9">
    <source>
        <dbReference type="Google" id="ProtNLM"/>
    </source>
</evidence>